<accession>A0ABP9LYT7</accession>
<keyword evidence="2" id="KW-1185">Reference proteome</keyword>
<gene>
    <name evidence="1" type="ORF">GCM10023210_06300</name>
</gene>
<evidence type="ECO:0008006" key="3">
    <source>
        <dbReference type="Google" id="ProtNLM"/>
    </source>
</evidence>
<evidence type="ECO:0000313" key="2">
    <source>
        <dbReference type="Proteomes" id="UP001500353"/>
    </source>
</evidence>
<comment type="caution">
    <text evidence="1">The sequence shown here is derived from an EMBL/GenBank/DDBJ whole genome shotgun (WGS) entry which is preliminary data.</text>
</comment>
<evidence type="ECO:0000313" key="1">
    <source>
        <dbReference type="EMBL" id="GAA5085459.1"/>
    </source>
</evidence>
<proteinExistence type="predicted"/>
<dbReference type="Proteomes" id="UP001500353">
    <property type="component" value="Unassembled WGS sequence"/>
</dbReference>
<name>A0ABP9LYT7_9FLAO</name>
<protein>
    <recommendedName>
        <fullName evidence="3">DNA-binding protein</fullName>
    </recommendedName>
</protein>
<dbReference type="RefSeq" id="WP_345200256.1">
    <property type="nucleotide sequence ID" value="NZ_BAABHX010000001.1"/>
</dbReference>
<sequence>MAKNLIYFIKKYLKLKRQVSELEVLLREISFNDIISREEFLKNYSLNTKTFDKYRKAGLVVYQPVRNGKIFVSLKEFEKFLKKR</sequence>
<dbReference type="EMBL" id="BAABHX010000001">
    <property type="protein sequence ID" value="GAA5085459.1"/>
    <property type="molecule type" value="Genomic_DNA"/>
</dbReference>
<organism evidence="1 2">
    <name type="scientific">Chryseobacterium ginsengisoli</name>
    <dbReference type="NCBI Taxonomy" id="363853"/>
    <lineage>
        <taxon>Bacteria</taxon>
        <taxon>Pseudomonadati</taxon>
        <taxon>Bacteroidota</taxon>
        <taxon>Flavobacteriia</taxon>
        <taxon>Flavobacteriales</taxon>
        <taxon>Weeksellaceae</taxon>
        <taxon>Chryseobacterium group</taxon>
        <taxon>Chryseobacterium</taxon>
    </lineage>
</organism>
<reference evidence="2" key="1">
    <citation type="journal article" date="2019" name="Int. J. Syst. Evol. Microbiol.">
        <title>The Global Catalogue of Microorganisms (GCM) 10K type strain sequencing project: providing services to taxonomists for standard genome sequencing and annotation.</title>
        <authorList>
            <consortium name="The Broad Institute Genomics Platform"/>
            <consortium name="The Broad Institute Genome Sequencing Center for Infectious Disease"/>
            <person name="Wu L."/>
            <person name="Ma J."/>
        </authorList>
    </citation>
    <scope>NUCLEOTIDE SEQUENCE [LARGE SCALE GENOMIC DNA]</scope>
    <source>
        <strain evidence="2">JCM 18019</strain>
    </source>
</reference>